<evidence type="ECO:0000259" key="8">
    <source>
        <dbReference type="Pfam" id="PF00150"/>
    </source>
</evidence>
<evidence type="ECO:0000256" key="7">
    <source>
        <dbReference type="SAM" id="SignalP"/>
    </source>
</evidence>
<organism evidence="9 10">
    <name type="scientific">Viridothelium virens</name>
    <name type="common">Speckled blister lichen</name>
    <name type="synonym">Trypethelium virens</name>
    <dbReference type="NCBI Taxonomy" id="1048519"/>
    <lineage>
        <taxon>Eukaryota</taxon>
        <taxon>Fungi</taxon>
        <taxon>Dikarya</taxon>
        <taxon>Ascomycota</taxon>
        <taxon>Pezizomycotina</taxon>
        <taxon>Dothideomycetes</taxon>
        <taxon>Dothideomycetes incertae sedis</taxon>
        <taxon>Trypetheliales</taxon>
        <taxon>Trypetheliaceae</taxon>
        <taxon>Viridothelium</taxon>
    </lineage>
</organism>
<evidence type="ECO:0000256" key="3">
    <source>
        <dbReference type="ARBA" id="ARBA00012601"/>
    </source>
</evidence>
<feature type="domain" description="Glycoside hydrolase family 5" evidence="8">
    <location>
        <begin position="34"/>
        <end position="291"/>
    </location>
</feature>
<evidence type="ECO:0000256" key="4">
    <source>
        <dbReference type="ARBA" id="ARBA00022801"/>
    </source>
</evidence>
<evidence type="ECO:0000313" key="9">
    <source>
        <dbReference type="EMBL" id="KAF2233851.1"/>
    </source>
</evidence>
<comment type="catalytic activity">
    <reaction evidence="1">
        <text>Endohydrolysis of (1-&gt;4)-beta-D-glucosidic linkages in cellulose, lichenin and cereal beta-D-glucans.</text>
        <dbReference type="EC" id="3.2.1.4"/>
    </reaction>
</comment>
<keyword evidence="4 6" id="KW-0378">Hydrolase</keyword>
<keyword evidence="7" id="KW-0732">Signal</keyword>
<dbReference type="EC" id="3.2.1.4" evidence="3"/>
<evidence type="ECO:0000256" key="6">
    <source>
        <dbReference type="RuleBase" id="RU361153"/>
    </source>
</evidence>
<dbReference type="AlphaFoldDB" id="A0A6A6H7R3"/>
<keyword evidence="5 6" id="KW-0326">Glycosidase</keyword>
<feature type="chain" id="PRO_5025589629" description="cellulase" evidence="7">
    <location>
        <begin position="20"/>
        <end position="323"/>
    </location>
</feature>
<reference evidence="9" key="1">
    <citation type="journal article" date="2020" name="Stud. Mycol.">
        <title>101 Dothideomycetes genomes: a test case for predicting lifestyles and emergence of pathogens.</title>
        <authorList>
            <person name="Haridas S."/>
            <person name="Albert R."/>
            <person name="Binder M."/>
            <person name="Bloem J."/>
            <person name="Labutti K."/>
            <person name="Salamov A."/>
            <person name="Andreopoulos B."/>
            <person name="Baker S."/>
            <person name="Barry K."/>
            <person name="Bills G."/>
            <person name="Bluhm B."/>
            <person name="Cannon C."/>
            <person name="Castanera R."/>
            <person name="Culley D."/>
            <person name="Daum C."/>
            <person name="Ezra D."/>
            <person name="Gonzalez J."/>
            <person name="Henrissat B."/>
            <person name="Kuo A."/>
            <person name="Liang C."/>
            <person name="Lipzen A."/>
            <person name="Lutzoni F."/>
            <person name="Magnuson J."/>
            <person name="Mondo S."/>
            <person name="Nolan M."/>
            <person name="Ohm R."/>
            <person name="Pangilinan J."/>
            <person name="Park H.-J."/>
            <person name="Ramirez L."/>
            <person name="Alfaro M."/>
            <person name="Sun H."/>
            <person name="Tritt A."/>
            <person name="Yoshinaga Y."/>
            <person name="Zwiers L.-H."/>
            <person name="Turgeon B."/>
            <person name="Goodwin S."/>
            <person name="Spatafora J."/>
            <person name="Crous P."/>
            <person name="Grigoriev I."/>
        </authorList>
    </citation>
    <scope>NUCLEOTIDE SEQUENCE</scope>
    <source>
        <strain evidence="9">Tuck. ex Michener</strain>
    </source>
</reference>
<sequence>MRLPLLLAAAASAVAPASALQFLGVSESVAEFGTAIPGTWGVDFYFPNEATISTLISQGFNLFRVPFMMERMAVGSITADIQSGAYFKNYSSIINYITNAGAYAVIDPHNYGRYDGNVIQSTSDFGTFWKNLATPFKSNSKVIFDTNNEYHDMDQTLVLNLNQAAINAIRGTGATSQYIFAEGNFYTGAWTWNTTNTNLVALTDSSNKLIYEMHQYLDSDGSGTSATCVDSTIGVDRIIGATEWLKANGKKGVLGEFAGGPNSVCYSAIQGLLSHLSQNSDVWIGASYWAAGPWWGTTTWSSFEPPSGISYTYYDSLLTQYKP</sequence>
<evidence type="ECO:0000256" key="5">
    <source>
        <dbReference type="ARBA" id="ARBA00023295"/>
    </source>
</evidence>
<dbReference type="PANTHER" id="PTHR34142:SF1">
    <property type="entry name" value="GLYCOSIDE HYDROLASE FAMILY 5 DOMAIN-CONTAINING PROTEIN"/>
    <property type="match status" value="1"/>
</dbReference>
<dbReference type="InterPro" id="IPR001547">
    <property type="entry name" value="Glyco_hydro_5"/>
</dbReference>
<feature type="signal peptide" evidence="7">
    <location>
        <begin position="1"/>
        <end position="19"/>
    </location>
</feature>
<evidence type="ECO:0000256" key="1">
    <source>
        <dbReference type="ARBA" id="ARBA00000966"/>
    </source>
</evidence>
<dbReference type="Proteomes" id="UP000800092">
    <property type="component" value="Unassembled WGS sequence"/>
</dbReference>
<dbReference type="EMBL" id="ML991803">
    <property type="protein sequence ID" value="KAF2233851.1"/>
    <property type="molecule type" value="Genomic_DNA"/>
</dbReference>
<gene>
    <name evidence="9" type="ORF">EV356DRAFT_447613</name>
</gene>
<dbReference type="OrthoDB" id="5823761at2759"/>
<dbReference type="PANTHER" id="PTHR34142">
    <property type="entry name" value="ENDO-BETA-1,4-GLUCANASE A"/>
    <property type="match status" value="1"/>
</dbReference>
<dbReference type="InterPro" id="IPR017853">
    <property type="entry name" value="GH"/>
</dbReference>
<dbReference type="Pfam" id="PF00150">
    <property type="entry name" value="Cellulase"/>
    <property type="match status" value="1"/>
</dbReference>
<proteinExistence type="inferred from homology"/>
<dbReference type="SUPFAM" id="SSF51445">
    <property type="entry name" value="(Trans)glycosidases"/>
    <property type="match status" value="1"/>
</dbReference>
<evidence type="ECO:0000313" key="10">
    <source>
        <dbReference type="Proteomes" id="UP000800092"/>
    </source>
</evidence>
<name>A0A6A6H7R3_VIRVR</name>
<accession>A0A6A6H7R3</accession>
<dbReference type="GO" id="GO:0009251">
    <property type="term" value="P:glucan catabolic process"/>
    <property type="evidence" value="ECO:0007669"/>
    <property type="project" value="TreeGrafter"/>
</dbReference>
<keyword evidence="10" id="KW-1185">Reference proteome</keyword>
<dbReference type="GO" id="GO:0008810">
    <property type="term" value="F:cellulase activity"/>
    <property type="evidence" value="ECO:0007669"/>
    <property type="project" value="UniProtKB-EC"/>
</dbReference>
<evidence type="ECO:0000256" key="2">
    <source>
        <dbReference type="ARBA" id="ARBA00005641"/>
    </source>
</evidence>
<dbReference type="Gene3D" id="3.20.20.80">
    <property type="entry name" value="Glycosidases"/>
    <property type="match status" value="1"/>
</dbReference>
<comment type="similarity">
    <text evidence="2 6">Belongs to the glycosyl hydrolase 5 (cellulase A) family.</text>
</comment>
<protein>
    <recommendedName>
        <fullName evidence="3">cellulase</fullName>
        <ecNumber evidence="3">3.2.1.4</ecNumber>
    </recommendedName>
</protein>